<keyword evidence="4" id="KW-1133">Transmembrane helix</keyword>
<reference evidence="5 6" key="1">
    <citation type="journal article" date="2024" name="Commun. Biol.">
        <title>Comparative genomic analysis of thermophilic fungi reveals convergent evolutionary adaptations and gene losses.</title>
        <authorList>
            <person name="Steindorff A.S."/>
            <person name="Aguilar-Pontes M.V."/>
            <person name="Robinson A.J."/>
            <person name="Andreopoulos B."/>
            <person name="LaButti K."/>
            <person name="Kuo A."/>
            <person name="Mondo S."/>
            <person name="Riley R."/>
            <person name="Otillar R."/>
            <person name="Haridas S."/>
            <person name="Lipzen A."/>
            <person name="Grimwood J."/>
            <person name="Schmutz J."/>
            <person name="Clum A."/>
            <person name="Reid I.D."/>
            <person name="Moisan M.C."/>
            <person name="Butler G."/>
            <person name="Nguyen T.T.M."/>
            <person name="Dewar K."/>
            <person name="Conant G."/>
            <person name="Drula E."/>
            <person name="Henrissat B."/>
            <person name="Hansel C."/>
            <person name="Singer S."/>
            <person name="Hutchinson M.I."/>
            <person name="de Vries R.P."/>
            <person name="Natvig D.O."/>
            <person name="Powell A.J."/>
            <person name="Tsang A."/>
            <person name="Grigoriev I.V."/>
        </authorList>
    </citation>
    <scope>NUCLEOTIDE SEQUENCE [LARGE SCALE GENOMIC DNA]</scope>
    <source>
        <strain evidence="5 6">CBS 494.80</strain>
    </source>
</reference>
<evidence type="ECO:0000256" key="4">
    <source>
        <dbReference type="SAM" id="Phobius"/>
    </source>
</evidence>
<evidence type="ECO:0000256" key="1">
    <source>
        <dbReference type="ARBA" id="ARBA00022741"/>
    </source>
</evidence>
<keyword evidence="6" id="KW-1185">Reference proteome</keyword>
<dbReference type="PRINTS" id="PR00301">
    <property type="entry name" value="HEATSHOCK70"/>
</dbReference>
<dbReference type="Gene3D" id="2.60.34.10">
    <property type="entry name" value="Substrate Binding Domain Of DNAk, Chain A, domain 1"/>
    <property type="match status" value="1"/>
</dbReference>
<keyword evidence="4" id="KW-0472">Membrane</keyword>
<feature type="transmembrane region" description="Helical" evidence="4">
    <location>
        <begin position="35"/>
        <end position="55"/>
    </location>
</feature>
<keyword evidence="1 3" id="KW-0547">Nucleotide-binding</keyword>
<dbReference type="EMBL" id="JAZHXI010000013">
    <property type="protein sequence ID" value="KAL2064654.1"/>
    <property type="molecule type" value="Genomic_DNA"/>
</dbReference>
<accession>A0ABR4C5W6</accession>
<dbReference type="PANTHER" id="PTHR19375">
    <property type="entry name" value="HEAT SHOCK PROTEIN 70KDA"/>
    <property type="match status" value="1"/>
</dbReference>
<keyword evidence="4" id="KW-0812">Transmembrane</keyword>
<organism evidence="5 6">
    <name type="scientific">Oculimacula yallundae</name>
    <dbReference type="NCBI Taxonomy" id="86028"/>
    <lineage>
        <taxon>Eukaryota</taxon>
        <taxon>Fungi</taxon>
        <taxon>Dikarya</taxon>
        <taxon>Ascomycota</taxon>
        <taxon>Pezizomycotina</taxon>
        <taxon>Leotiomycetes</taxon>
        <taxon>Helotiales</taxon>
        <taxon>Ploettnerulaceae</taxon>
        <taxon>Oculimacula</taxon>
    </lineage>
</organism>
<protein>
    <submittedName>
        <fullName evidence="5">Uncharacterized protein</fullName>
    </submittedName>
</protein>
<dbReference type="InterPro" id="IPR043129">
    <property type="entry name" value="ATPase_NBD"/>
</dbReference>
<dbReference type="Pfam" id="PF00012">
    <property type="entry name" value="HSP70"/>
    <property type="match status" value="2"/>
</dbReference>
<evidence type="ECO:0000313" key="5">
    <source>
        <dbReference type="EMBL" id="KAL2064654.1"/>
    </source>
</evidence>
<proteinExistence type="inferred from homology"/>
<dbReference type="InterPro" id="IPR029047">
    <property type="entry name" value="HSP70_peptide-bd_sf"/>
</dbReference>
<evidence type="ECO:0000313" key="6">
    <source>
        <dbReference type="Proteomes" id="UP001595075"/>
    </source>
</evidence>
<gene>
    <name evidence="5" type="ORF">VTL71DRAFT_3792</name>
</gene>
<dbReference type="Proteomes" id="UP001595075">
    <property type="component" value="Unassembled WGS sequence"/>
</dbReference>
<comment type="caution">
    <text evidence="5">The sequence shown here is derived from an EMBL/GenBank/DDBJ whole genome shotgun (WGS) entry which is preliminary data.</text>
</comment>
<dbReference type="InterPro" id="IPR013126">
    <property type="entry name" value="Hsp_70_fam"/>
</dbReference>
<sequence>MTMIKIAPGGNPATAETPLLKKKPKSSKNKKSHTFFFPVIFILGIIIAWAFMLFLDHFDAFGTNPSFSRSSQELYRPIGESSDYEYDHEWFPHDIEESNGHVIAIEFGEMYSRLGAPDRHLMEVLVVDGQPKILNDVTYTDGAVFVGQEASDLPVSVHRNTIRGIRRIIGRRFSTDPLLVKDIKSLPYEVINKDDKPYIKIHVSLEQVQSHVFKKLKIAAAEYYGEAVTSAVVTVPAYFTDSQRQATKDSARLAGLNVLRLINEPTAAAIGHEAQSGKVLYEGDEKHVLVLHIEGDHIDITISSTEEGVFEILGTAHEEFSLPSPEGSERNYKQQVEDLSHITEEQQKRTSKLIADRCITNIKHVLKQTKLQKSDLSILITTGDPDQVSLIRPHLEAFFNGKKFLDSGLSSDLAVLRGAVQQASILSGQDDGGWVGAFDVTALSWGVEIEGGLMHVLVRRNSIMPTRKIVNVTTIHDNQTKMVFNIYEGERAFVKDNVLVGEFEIKGLERRAKGEVKVELGMEVDPEGRLVVSATEIGGRRSEVEGVAMVKKDLGKRHEGKYDWALIEQSLENAEKYREEDEMERAKLVEGIPVGEGREFGFVLIPQVVEEKTRRGWWSGWRS</sequence>
<keyword evidence="2 3" id="KW-0067">ATP-binding</keyword>
<evidence type="ECO:0000256" key="3">
    <source>
        <dbReference type="RuleBase" id="RU003322"/>
    </source>
</evidence>
<evidence type="ECO:0000256" key="2">
    <source>
        <dbReference type="ARBA" id="ARBA00022840"/>
    </source>
</evidence>
<name>A0ABR4C5W6_9HELO</name>
<dbReference type="SUPFAM" id="SSF100920">
    <property type="entry name" value="Heat shock protein 70kD (HSP70), peptide-binding domain"/>
    <property type="match status" value="1"/>
</dbReference>
<dbReference type="Gene3D" id="3.30.420.40">
    <property type="match status" value="2"/>
</dbReference>
<comment type="similarity">
    <text evidence="3">Belongs to the heat shock protein 70 family.</text>
</comment>
<dbReference type="SUPFAM" id="SSF53067">
    <property type="entry name" value="Actin-like ATPase domain"/>
    <property type="match status" value="2"/>
</dbReference>